<evidence type="ECO:0000256" key="1">
    <source>
        <dbReference type="SAM" id="Phobius"/>
    </source>
</evidence>
<gene>
    <name evidence="2" type="ORF">CMQ_8238</name>
</gene>
<dbReference type="PANTHER" id="PTHR36848">
    <property type="entry name" value="DNA-BINDING PROTEIN (PUTATIVE SECRETED PROTEIN)-RELATED"/>
    <property type="match status" value="1"/>
</dbReference>
<organism evidence="3">
    <name type="scientific">Grosmannia clavigera (strain kw1407 / UAMH 11150)</name>
    <name type="common">Blue stain fungus</name>
    <name type="synonym">Graphiocladiella clavigera</name>
    <dbReference type="NCBI Taxonomy" id="655863"/>
    <lineage>
        <taxon>Eukaryota</taxon>
        <taxon>Fungi</taxon>
        <taxon>Dikarya</taxon>
        <taxon>Ascomycota</taxon>
        <taxon>Pezizomycotina</taxon>
        <taxon>Sordariomycetes</taxon>
        <taxon>Sordariomycetidae</taxon>
        <taxon>Ophiostomatales</taxon>
        <taxon>Ophiostomataceae</taxon>
        <taxon>Leptographium</taxon>
    </lineage>
</organism>
<dbReference type="AlphaFoldDB" id="F0XKG9"/>
<dbReference type="InParanoid" id="F0XKG9"/>
<dbReference type="EMBL" id="GL629788">
    <property type="protein sequence ID" value="EFX01772.1"/>
    <property type="molecule type" value="Genomic_DNA"/>
</dbReference>
<feature type="transmembrane region" description="Helical" evidence="1">
    <location>
        <begin position="42"/>
        <end position="59"/>
    </location>
</feature>
<dbReference type="Proteomes" id="UP000007796">
    <property type="component" value="Unassembled WGS sequence"/>
</dbReference>
<dbReference type="RefSeq" id="XP_014171254.1">
    <property type="nucleotide sequence ID" value="XM_014315779.1"/>
</dbReference>
<keyword evidence="1" id="KW-1133">Transmembrane helix</keyword>
<keyword evidence="3" id="KW-1185">Reference proteome</keyword>
<dbReference type="Pfam" id="PF17132">
    <property type="entry name" value="Glyco_hydro_106"/>
    <property type="match status" value="1"/>
</dbReference>
<dbReference type="HOGENOM" id="CLU_003772_0_0_1"/>
<dbReference type="PANTHER" id="PTHR36848:SF2">
    <property type="entry name" value="SECRETED PROTEIN"/>
    <property type="match status" value="1"/>
</dbReference>
<dbReference type="InterPro" id="IPR053161">
    <property type="entry name" value="Ulvan_degrading_GH"/>
</dbReference>
<name>F0XKG9_GROCL</name>
<keyword evidence="1" id="KW-0472">Membrane</keyword>
<proteinExistence type="predicted"/>
<evidence type="ECO:0000313" key="2">
    <source>
        <dbReference type="EMBL" id="EFX01772.1"/>
    </source>
</evidence>
<reference evidence="2 3" key="1">
    <citation type="journal article" date="2011" name="Proc. Natl. Acad. Sci. U.S.A.">
        <title>Genome and transcriptome analyses of the mountain pine beetle-fungal symbiont Grosmannia clavigera, a lodgepole pine pathogen.</title>
        <authorList>
            <person name="DiGuistini S."/>
            <person name="Wang Y."/>
            <person name="Liao N.Y."/>
            <person name="Taylor G."/>
            <person name="Tanguay P."/>
            <person name="Feau N."/>
            <person name="Henrissat B."/>
            <person name="Chan S.K."/>
            <person name="Hesse-Orce U."/>
            <person name="Alamouti S.M."/>
            <person name="Tsui C.K.M."/>
            <person name="Docking R.T."/>
            <person name="Levasseur A."/>
            <person name="Haridas S."/>
            <person name="Robertson G."/>
            <person name="Birol I."/>
            <person name="Holt R.A."/>
            <person name="Marra M.A."/>
            <person name="Hamelin R.C."/>
            <person name="Hirst M."/>
            <person name="Jones S.J.M."/>
            <person name="Bohlmann J."/>
            <person name="Breuil C."/>
        </authorList>
    </citation>
    <scope>NUCLEOTIDE SEQUENCE [LARGE SCALE GENOMIC DNA]</scope>
    <source>
        <strain evidence="3">kw1407 / UAMH 11150</strain>
    </source>
</reference>
<dbReference type="SUPFAM" id="SSF49785">
    <property type="entry name" value="Galactose-binding domain-like"/>
    <property type="match status" value="1"/>
</dbReference>
<dbReference type="OrthoDB" id="2588159at2759"/>
<protein>
    <submittedName>
        <fullName evidence="2">Secreted protein</fullName>
    </submittedName>
</protein>
<keyword evidence="1" id="KW-0812">Transmembrane</keyword>
<dbReference type="STRING" id="655863.F0XKG9"/>
<evidence type="ECO:0000313" key="3">
    <source>
        <dbReference type="Proteomes" id="UP000007796"/>
    </source>
</evidence>
<dbReference type="eggNOG" id="ENOG502SH7Q">
    <property type="taxonomic scope" value="Eukaryota"/>
</dbReference>
<dbReference type="Gene3D" id="2.60.120.260">
    <property type="entry name" value="Galactose-binding domain-like"/>
    <property type="match status" value="1"/>
</dbReference>
<accession>F0XKG9</accession>
<dbReference type="InterPro" id="IPR008979">
    <property type="entry name" value="Galactose-bd-like_sf"/>
</dbReference>
<dbReference type="GeneID" id="25981871"/>
<sequence>MDHTYSRSHRENTIRETKRLITSGRATSAASGRGLQNWPCSGIGRLTFVVSIFLIYLFYGDIVRDRIASSKASHGPKDSITKSPLSGFESPSNAFRPRFRYWIPDAHVNTSRVAADIAEAGARGAAGVEVLGFYLYGGATGEYVPVDWNEYGWGTPAWKRVLDAAIQAHLDNGLLMDFAVGPNQGQGVPAEEDDEGLMWDLSPFAADVPLGGSFDDEIPGWGTGTLEAVVTGTIMETTHKPRGHQTNTLSTSSLQDVTSQVSDDGHLHLDFSDSAASMATSAGLRHVVYAVYLVRSGTRNQLPPGKLTGPQTNPTDYLHNGSWVVDHFSARGARVITQFWEKHLLVNGTKEQLQQVARYAWEDSVEIDPRIYWTPDLPIAFRQRRGYSIVPFFPILFHGNSLTEHFESWFVTDEEDAGQSHVADYRTTLTEGYMEYLEALDRWANESLGIQWSSQVGYNMAVDMQTAIPKIAVPECEDLAFDESIDGYRQFSAPANMAGKPVISAEVGAVLGQAYQLKLPKLLTLIKRLYAGGVNSIMLHGLSYSGEYPNTTWPGYAAFTYAWSDMHGRHQPAWDFFRGAALDYLARNNIFLQAGVAKTDLAFYQKRTTYAEIPSSYESDDLSSKGYTYGYLNPENLALPEAAVGNGVLAPMRQAYRALIVRCDDLMTVTAAEMIAKAALAGLPVIFYGGFPSTMASYDPAGSLYVNSTLASIRNLSNVHEVPEELGQPSLASVVESLGIQPRARVEADAPWWPVWRETTDGLEQYVFVYNSGEHNSAGNITFQTTGKPYRYDPWSGAKRPVLNYTCTNNDTTLTIFFQLAPDQTMLVVFDNDSDETTIASYHVTSTSDGVLDILEASSGSGLEAHVGHTGRTSADWVATSDGEVHQMSPTSAKPFELQCWNLTAEHWDPPTPLVDVVTTATKHNTTHQLDELTSWQRIDGLHNVSGLGYYTAAWEWPPADDDDTSVSGALLSFGAVDHTLAVRVNGHTVPALDAADATLDVTPYLVTGSNKVEAVVSTTLANVMASIWDELLSSGAPPTGLFGSDTRPPGDADYGLLGPVVVTPYRTVLI</sequence>